<dbReference type="InterPro" id="IPR000089">
    <property type="entry name" value="Biotin_lipoyl"/>
</dbReference>
<accession>D3EMU2</accession>
<dbReference type="PRINTS" id="PR01071">
    <property type="entry name" value="ACOABIOTINCC"/>
</dbReference>
<gene>
    <name evidence="3" type="ordered locus">UCYN_00360</name>
</gene>
<dbReference type="InterPro" id="IPR053217">
    <property type="entry name" value="ACC_Biotin_Carrier"/>
</dbReference>
<dbReference type="Pfam" id="PF00364">
    <property type="entry name" value="Biotin_lipoyl"/>
    <property type="match status" value="1"/>
</dbReference>
<keyword evidence="1" id="KW-0275">Fatty acid biosynthesis</keyword>
<dbReference type="PATRIC" id="fig|713887.8.peg.27"/>
<proteinExistence type="predicted"/>
<reference evidence="3 4" key="1">
    <citation type="journal article" date="2010" name="Nature">
        <title>Metabolic streamlining in an open-ocean nitrogen-fixing cyanobacterium.</title>
        <authorList>
            <person name="Tripp H.J."/>
            <person name="Bench S.R."/>
            <person name="Turk K.A."/>
            <person name="Foster R.A."/>
            <person name="Desany B.A."/>
            <person name="Niazi F."/>
            <person name="Affourtit J.P."/>
            <person name="Zehr J.P."/>
        </authorList>
    </citation>
    <scope>NUCLEOTIDE SEQUENCE [LARGE SCALE GENOMIC DNA]</scope>
    <source>
        <strain evidence="4">ALOHA</strain>
    </source>
</reference>
<dbReference type="HOGENOM" id="CLU_016733_3_0_3"/>
<keyword evidence="1" id="KW-0443">Lipid metabolism</keyword>
<name>D3EMU2_ATETH</name>
<dbReference type="PANTHER" id="PTHR47597">
    <property type="entry name" value="IS A MEMBER OF THE PF|00364 BIOTIN-REQUIRING ENZYMES FAMILY-RELATED"/>
    <property type="match status" value="1"/>
</dbReference>
<dbReference type="InterPro" id="IPR001249">
    <property type="entry name" value="AcCoA_biotinCC"/>
</dbReference>
<keyword evidence="1" id="KW-0092">Biotin</keyword>
<keyword evidence="4" id="KW-1185">Reference proteome</keyword>
<sequence>MDRSVSINFNELRELLGSIAQTDISEVTLKTEAFELKVCREVKTTTSTTSAPIEVVTTNTSIPPASSVQTTSSSPSKYEHWIPITSPMVGIFYCASAPEEPPFVEIGDHVSKTQTVCIIEAMKLMNEIEVEIAGEIMEILVKNGEPVEYGQTLIWVNPK</sequence>
<keyword evidence="1" id="KW-0444">Lipid biosynthesis</keyword>
<protein>
    <recommendedName>
        <fullName evidence="1">Biotin carboxyl carrier protein of acetyl-CoA carboxylase</fullName>
    </recommendedName>
</protein>
<evidence type="ECO:0000313" key="4">
    <source>
        <dbReference type="Proteomes" id="UP000001405"/>
    </source>
</evidence>
<dbReference type="PANTHER" id="PTHR47597:SF1">
    <property type="entry name" value="IS A MEMBER OF THE PF|00364 BIOTIN-REQUIRING ENZYMES FAMILY-RELATED"/>
    <property type="match status" value="1"/>
</dbReference>
<keyword evidence="1" id="KW-0276">Fatty acid metabolism</keyword>
<dbReference type="AlphaFoldDB" id="D3EMU2"/>
<dbReference type="GO" id="GO:0009317">
    <property type="term" value="C:acetyl-CoA carboxylase complex"/>
    <property type="evidence" value="ECO:0007669"/>
    <property type="project" value="InterPro"/>
</dbReference>
<dbReference type="Proteomes" id="UP000001405">
    <property type="component" value="Chromosome"/>
</dbReference>
<dbReference type="CDD" id="cd06850">
    <property type="entry name" value="biotinyl_domain"/>
    <property type="match status" value="1"/>
</dbReference>
<dbReference type="GO" id="GO:0003989">
    <property type="term" value="F:acetyl-CoA carboxylase activity"/>
    <property type="evidence" value="ECO:0007669"/>
    <property type="project" value="InterPro"/>
</dbReference>
<evidence type="ECO:0000256" key="1">
    <source>
        <dbReference type="RuleBase" id="RU364072"/>
    </source>
</evidence>
<comment type="function">
    <text evidence="1">This protein is a component of the acetyl coenzyme A carboxylase complex; first, biotin carboxylase catalyzes the carboxylation of the carrier protein and then the transcarboxylase transfers the carboxyl group to form malonyl-CoA.</text>
</comment>
<dbReference type="Gene3D" id="2.40.50.100">
    <property type="match status" value="1"/>
</dbReference>
<dbReference type="GO" id="GO:0006633">
    <property type="term" value="P:fatty acid biosynthetic process"/>
    <property type="evidence" value="ECO:0007669"/>
    <property type="project" value="UniProtKB-UniPathway"/>
</dbReference>
<feature type="domain" description="Lipoyl-binding" evidence="2">
    <location>
        <begin position="79"/>
        <end position="157"/>
    </location>
</feature>
<dbReference type="PROSITE" id="PS50968">
    <property type="entry name" value="BIOTINYL_LIPOYL"/>
    <property type="match status" value="1"/>
</dbReference>
<dbReference type="KEGG" id="cyu:UCYN_00360"/>
<evidence type="ECO:0000313" key="3">
    <source>
        <dbReference type="EMBL" id="ADB94792.1"/>
    </source>
</evidence>
<dbReference type="STRING" id="1453429.UCYN_00360"/>
<dbReference type="InterPro" id="IPR011053">
    <property type="entry name" value="Single_hybrid_motif"/>
</dbReference>
<dbReference type="NCBIfam" id="TIGR00531">
    <property type="entry name" value="BCCP"/>
    <property type="match status" value="1"/>
</dbReference>
<dbReference type="UniPathway" id="UPA00094"/>
<dbReference type="SUPFAM" id="SSF51230">
    <property type="entry name" value="Single hybrid motif"/>
    <property type="match status" value="1"/>
</dbReference>
<evidence type="ECO:0000259" key="2">
    <source>
        <dbReference type="PROSITE" id="PS50968"/>
    </source>
</evidence>
<organism evidence="4">
    <name type="scientific">Atelocyanobacterium thalassa (isolate ALOHA)</name>
    <dbReference type="NCBI Taxonomy" id="1453429"/>
    <lineage>
        <taxon>Bacteria</taxon>
        <taxon>Bacillati</taxon>
        <taxon>Cyanobacteriota</taxon>
        <taxon>Cyanophyceae</taxon>
        <taxon>Oscillatoriophycideae</taxon>
        <taxon>Chroococcales</taxon>
        <taxon>Aphanothecaceae</taxon>
        <taxon>Candidatus Atelocyanobacterium</taxon>
        <taxon>Candidatus Atelocyanobacterium thalassae</taxon>
    </lineage>
</organism>
<comment type="pathway">
    <text evidence="1">Lipid metabolism; fatty acid biosynthesis.</text>
</comment>
<dbReference type="EMBL" id="CP001842">
    <property type="protein sequence ID" value="ADB94792.1"/>
    <property type="molecule type" value="Genomic_DNA"/>
</dbReference>